<dbReference type="GO" id="GO:0005737">
    <property type="term" value="C:cytoplasm"/>
    <property type="evidence" value="ECO:0007669"/>
    <property type="project" value="UniProtKB-SubCell"/>
</dbReference>
<dbReference type="EC" id="3.4.19.1" evidence="5"/>
<dbReference type="FunFam" id="3.40.50.1820:FF:000146">
    <property type="entry name" value="Acylamino-acid-releasing enzyme"/>
    <property type="match status" value="1"/>
</dbReference>
<name>A0A1Y1HNR0_KLENI</name>
<comment type="subunit">
    <text evidence="4">Homotetramer.</text>
</comment>
<feature type="domain" description="Peptidase S9 prolyl oligopeptidase catalytic" evidence="8">
    <location>
        <begin position="570"/>
        <end position="782"/>
    </location>
</feature>
<accession>A0A1Y1HNR0</accession>
<dbReference type="InterPro" id="IPR001375">
    <property type="entry name" value="Peptidase_S9_cat"/>
</dbReference>
<evidence type="ECO:0000256" key="7">
    <source>
        <dbReference type="ARBA" id="ARBA00022801"/>
    </source>
</evidence>
<protein>
    <recommendedName>
        <fullName evidence="5">acylaminoacyl-peptidase</fullName>
        <ecNumber evidence="5">3.4.19.1</ecNumber>
    </recommendedName>
</protein>
<dbReference type="PANTHER" id="PTHR42776:SF4">
    <property type="entry name" value="ACYLAMINO-ACID-RELEASING ENZYME"/>
    <property type="match status" value="1"/>
</dbReference>
<dbReference type="InterPro" id="IPR045550">
    <property type="entry name" value="AARE_N"/>
</dbReference>
<keyword evidence="6" id="KW-0963">Cytoplasm</keyword>
<evidence type="ECO:0000313" key="11">
    <source>
        <dbReference type="Proteomes" id="UP000054558"/>
    </source>
</evidence>
<evidence type="ECO:0000256" key="2">
    <source>
        <dbReference type="ARBA" id="ARBA00004496"/>
    </source>
</evidence>
<evidence type="ECO:0000259" key="9">
    <source>
        <dbReference type="Pfam" id="PF19283"/>
    </source>
</evidence>
<dbReference type="Proteomes" id="UP000054558">
    <property type="component" value="Unassembled WGS sequence"/>
</dbReference>
<dbReference type="AlphaFoldDB" id="A0A1Y1HNR0"/>
<evidence type="ECO:0000256" key="3">
    <source>
        <dbReference type="ARBA" id="ARBA00010040"/>
    </source>
</evidence>
<dbReference type="Pfam" id="PF19283">
    <property type="entry name" value="APEH_N"/>
    <property type="match status" value="1"/>
</dbReference>
<gene>
    <name evidence="10" type="ORF">KFL_000500330</name>
</gene>
<comment type="similarity">
    <text evidence="3">Belongs to the peptidase S9C family.</text>
</comment>
<comment type="subcellular location">
    <subcellularLocation>
        <location evidence="2">Cytoplasm</location>
    </subcellularLocation>
</comment>
<proteinExistence type="inferred from homology"/>
<evidence type="ECO:0000259" key="8">
    <source>
        <dbReference type="Pfam" id="PF00326"/>
    </source>
</evidence>
<evidence type="ECO:0000256" key="6">
    <source>
        <dbReference type="ARBA" id="ARBA00022490"/>
    </source>
</evidence>
<dbReference type="STRING" id="105231.A0A1Y1HNR0"/>
<dbReference type="Pfam" id="PF00326">
    <property type="entry name" value="Peptidase_S9"/>
    <property type="match status" value="1"/>
</dbReference>
<dbReference type="GO" id="GO:0004177">
    <property type="term" value="F:aminopeptidase activity"/>
    <property type="evidence" value="ECO:0007669"/>
    <property type="project" value="UniProtKB-KW"/>
</dbReference>
<feature type="domain" description="Acylamino-acid-releasing enzyme N-terminal" evidence="9">
    <location>
        <begin position="15"/>
        <end position="472"/>
    </location>
</feature>
<dbReference type="OMA" id="QEIATPF"/>
<dbReference type="SUPFAM" id="SSF53474">
    <property type="entry name" value="alpha/beta-Hydrolases"/>
    <property type="match status" value="1"/>
</dbReference>
<reference evidence="10 11" key="1">
    <citation type="journal article" date="2014" name="Nat. Commun.">
        <title>Klebsormidium flaccidum genome reveals primary factors for plant terrestrial adaptation.</title>
        <authorList>
            <person name="Hori K."/>
            <person name="Maruyama F."/>
            <person name="Fujisawa T."/>
            <person name="Togashi T."/>
            <person name="Yamamoto N."/>
            <person name="Seo M."/>
            <person name="Sato S."/>
            <person name="Yamada T."/>
            <person name="Mori H."/>
            <person name="Tajima N."/>
            <person name="Moriyama T."/>
            <person name="Ikeuchi M."/>
            <person name="Watanabe M."/>
            <person name="Wada H."/>
            <person name="Kobayashi K."/>
            <person name="Saito M."/>
            <person name="Masuda T."/>
            <person name="Sasaki-Sekimoto Y."/>
            <person name="Mashiguchi K."/>
            <person name="Awai K."/>
            <person name="Shimojima M."/>
            <person name="Masuda S."/>
            <person name="Iwai M."/>
            <person name="Nobusawa T."/>
            <person name="Narise T."/>
            <person name="Kondo S."/>
            <person name="Saito H."/>
            <person name="Sato R."/>
            <person name="Murakawa M."/>
            <person name="Ihara Y."/>
            <person name="Oshima-Yamada Y."/>
            <person name="Ohtaka K."/>
            <person name="Satoh M."/>
            <person name="Sonobe K."/>
            <person name="Ishii M."/>
            <person name="Ohtani R."/>
            <person name="Kanamori-Sato M."/>
            <person name="Honoki R."/>
            <person name="Miyazaki D."/>
            <person name="Mochizuki H."/>
            <person name="Umetsu J."/>
            <person name="Higashi K."/>
            <person name="Shibata D."/>
            <person name="Kamiya Y."/>
            <person name="Sato N."/>
            <person name="Nakamura Y."/>
            <person name="Tabata S."/>
            <person name="Ida S."/>
            <person name="Kurokawa K."/>
            <person name="Ohta H."/>
        </authorList>
    </citation>
    <scope>NUCLEOTIDE SEQUENCE [LARGE SCALE GENOMIC DNA]</scope>
    <source>
        <strain evidence="10 11">NIES-2285</strain>
    </source>
</reference>
<evidence type="ECO:0000256" key="1">
    <source>
        <dbReference type="ARBA" id="ARBA00000721"/>
    </source>
</evidence>
<keyword evidence="10" id="KW-0031">Aminopeptidase</keyword>
<evidence type="ECO:0000256" key="4">
    <source>
        <dbReference type="ARBA" id="ARBA00011881"/>
    </source>
</evidence>
<keyword evidence="10" id="KW-0645">Protease</keyword>
<evidence type="ECO:0000256" key="5">
    <source>
        <dbReference type="ARBA" id="ARBA00012917"/>
    </source>
</evidence>
<dbReference type="GO" id="GO:0004252">
    <property type="term" value="F:serine-type endopeptidase activity"/>
    <property type="evidence" value="ECO:0000318"/>
    <property type="project" value="GO_Central"/>
</dbReference>
<dbReference type="GO" id="GO:0006508">
    <property type="term" value="P:proteolysis"/>
    <property type="evidence" value="ECO:0007669"/>
    <property type="project" value="InterPro"/>
</dbReference>
<keyword evidence="7" id="KW-0378">Hydrolase</keyword>
<organism evidence="10 11">
    <name type="scientific">Klebsormidium nitens</name>
    <name type="common">Green alga</name>
    <name type="synonym">Ulothrix nitens</name>
    <dbReference type="NCBI Taxonomy" id="105231"/>
    <lineage>
        <taxon>Eukaryota</taxon>
        <taxon>Viridiplantae</taxon>
        <taxon>Streptophyta</taxon>
        <taxon>Klebsormidiophyceae</taxon>
        <taxon>Klebsormidiales</taxon>
        <taxon>Klebsormidiaceae</taxon>
        <taxon>Klebsormidium</taxon>
    </lineage>
</organism>
<evidence type="ECO:0000313" key="10">
    <source>
        <dbReference type="EMBL" id="GAQ80280.1"/>
    </source>
</evidence>
<sequence length="783" mass="83766">MAIAQSEDTNGQPLETQEADTLELLEGFASIPQIDRAWILSNSKHGAPLTSVLVSQVQRNLPANTIRKFISTITTPNESTPPVAPSWSPFPWELSGVALVVPAPSGEYTLLVRNGEAGKDGTAGGPTKLEIWGQGRLVHEVFVPASTHGSVYNDGWFEGVSWNQDETRVVYIAEEPAPERPVYGRRQAAKGTEDLEKKAAGNDAGTWKGRGDWVEDWGEKYTGKHRPLVYVLDIKSKTVKPVGGIPAELSAGQVQWAPPSENAPDGTVVFVGWEVKGQQFQTIKKLGMIYCFNRPCYLFAAGAPSFGSTTQDTATASAVELTPGISSAFSPRFSPDGCTLVFLSARAAVDSGAHNATNSLHTIPWPHNEGAQITTVIDVKGAPRDVHDFPGLYCLQLPRRPFLADGKTVILSTAWRSVPAVLSVDLTRKDDEALTRICVSSTADCAVSLLDVSPGLIAAAESSPSRPPVLRLFRPSAAGAWEREDAPPAAVPFSEKVETALRSLRFEVLQIPVPSSPSGDELPAGAKLPFDAVLVESTSGNDAPGSAPLLLAPHGGPHSAIPTSWIMSYAFLAALGFKVLHVNFRGSTGFGEDALQSLPGRIGSQDVADNLAALDAALQRGLADPDRVAVIGGSHGAFLGTHLIGQAPDRFKTAVLRNPVTSLSSMVGISDIPDWCFVETYGGRKGIASYSDAPTLADLQALHEKSPIAHVDKVKVPTLFFLGEKDRRVPLAQGLQYVHALRARGLESKVVIFPEDTHALDKPQTEFDQWATAAEWLKKHLGT</sequence>
<dbReference type="Gene3D" id="3.40.50.1820">
    <property type="entry name" value="alpha/beta hydrolase"/>
    <property type="match status" value="1"/>
</dbReference>
<dbReference type="OrthoDB" id="416344at2759"/>
<keyword evidence="11" id="KW-1185">Reference proteome</keyword>
<dbReference type="GO" id="GO:0008242">
    <property type="term" value="F:omega peptidase activity"/>
    <property type="evidence" value="ECO:0007669"/>
    <property type="project" value="UniProtKB-EC"/>
</dbReference>
<dbReference type="EMBL" id="DF236999">
    <property type="protein sequence ID" value="GAQ80280.1"/>
    <property type="molecule type" value="Genomic_DNA"/>
</dbReference>
<dbReference type="SUPFAM" id="SSF82171">
    <property type="entry name" value="DPP6 N-terminal domain-like"/>
    <property type="match status" value="1"/>
</dbReference>
<dbReference type="InterPro" id="IPR029058">
    <property type="entry name" value="AB_hydrolase_fold"/>
</dbReference>
<dbReference type="PANTHER" id="PTHR42776">
    <property type="entry name" value="SERINE PEPTIDASE S9 FAMILY MEMBER"/>
    <property type="match status" value="1"/>
</dbReference>
<comment type="catalytic activity">
    <reaction evidence="1">
        <text>Cleavage of an N-acetyl or N-formyl amino acid from the N-terminus of a polypeptide.</text>
        <dbReference type="EC" id="3.4.19.1"/>
    </reaction>
</comment>